<organism evidence="2 3">
    <name type="scientific">Canariomyces notabilis</name>
    <dbReference type="NCBI Taxonomy" id="2074819"/>
    <lineage>
        <taxon>Eukaryota</taxon>
        <taxon>Fungi</taxon>
        <taxon>Dikarya</taxon>
        <taxon>Ascomycota</taxon>
        <taxon>Pezizomycotina</taxon>
        <taxon>Sordariomycetes</taxon>
        <taxon>Sordariomycetidae</taxon>
        <taxon>Sordariales</taxon>
        <taxon>Chaetomiaceae</taxon>
        <taxon>Canariomyces</taxon>
    </lineage>
</organism>
<dbReference type="AlphaFoldDB" id="A0AAN6TE76"/>
<feature type="compositionally biased region" description="Low complexity" evidence="1">
    <location>
        <begin position="806"/>
        <end position="824"/>
    </location>
</feature>
<proteinExistence type="predicted"/>
<feature type="compositionally biased region" description="Basic and acidic residues" evidence="1">
    <location>
        <begin position="591"/>
        <end position="600"/>
    </location>
</feature>
<feature type="compositionally biased region" description="Polar residues" evidence="1">
    <location>
        <begin position="898"/>
        <end position="910"/>
    </location>
</feature>
<reference evidence="2" key="2">
    <citation type="submission" date="2023-05" db="EMBL/GenBank/DDBJ databases">
        <authorList>
            <consortium name="Lawrence Berkeley National Laboratory"/>
            <person name="Steindorff A."/>
            <person name="Hensen N."/>
            <person name="Bonometti L."/>
            <person name="Westerberg I."/>
            <person name="Brannstrom I.O."/>
            <person name="Guillou S."/>
            <person name="Cros-Aarteil S."/>
            <person name="Calhoun S."/>
            <person name="Haridas S."/>
            <person name="Kuo A."/>
            <person name="Mondo S."/>
            <person name="Pangilinan J."/>
            <person name="Riley R."/>
            <person name="Labutti K."/>
            <person name="Andreopoulos B."/>
            <person name="Lipzen A."/>
            <person name="Chen C."/>
            <person name="Yanf M."/>
            <person name="Daum C."/>
            <person name="Ng V."/>
            <person name="Clum A."/>
            <person name="Ohm R."/>
            <person name="Martin F."/>
            <person name="Silar P."/>
            <person name="Natvig D."/>
            <person name="Lalanne C."/>
            <person name="Gautier V."/>
            <person name="Ament-Velasquez S.L."/>
            <person name="Kruys A."/>
            <person name="Hutchinson M.I."/>
            <person name="Powell A.J."/>
            <person name="Barry K."/>
            <person name="Miller A.N."/>
            <person name="Grigoriev I.V."/>
            <person name="Debuchy R."/>
            <person name="Gladieux P."/>
            <person name="Thoren M.H."/>
            <person name="Johannesson H."/>
        </authorList>
    </citation>
    <scope>NUCLEOTIDE SEQUENCE</scope>
    <source>
        <strain evidence="2">CBS 508.74</strain>
    </source>
</reference>
<feature type="compositionally biased region" description="Pro residues" evidence="1">
    <location>
        <begin position="397"/>
        <end position="407"/>
    </location>
</feature>
<feature type="region of interest" description="Disordered" evidence="1">
    <location>
        <begin position="389"/>
        <end position="416"/>
    </location>
</feature>
<feature type="region of interest" description="Disordered" evidence="1">
    <location>
        <begin position="149"/>
        <end position="327"/>
    </location>
</feature>
<comment type="caution">
    <text evidence="2">The sequence shown here is derived from an EMBL/GenBank/DDBJ whole genome shotgun (WGS) entry which is preliminary data.</text>
</comment>
<feature type="compositionally biased region" description="Polar residues" evidence="1">
    <location>
        <begin position="846"/>
        <end position="859"/>
    </location>
</feature>
<name>A0AAN6TE76_9PEZI</name>
<accession>A0AAN6TE76</accession>
<feature type="compositionally biased region" description="Low complexity" evidence="1">
    <location>
        <begin position="966"/>
        <end position="975"/>
    </location>
</feature>
<dbReference type="Proteomes" id="UP001302812">
    <property type="component" value="Unassembled WGS sequence"/>
</dbReference>
<protein>
    <submittedName>
        <fullName evidence="2">Uncharacterized protein</fullName>
    </submittedName>
</protein>
<evidence type="ECO:0000313" key="2">
    <source>
        <dbReference type="EMBL" id="KAK4112695.1"/>
    </source>
</evidence>
<feature type="compositionally biased region" description="Basic and acidic residues" evidence="1">
    <location>
        <begin position="289"/>
        <end position="299"/>
    </location>
</feature>
<reference evidence="2" key="1">
    <citation type="journal article" date="2023" name="Mol. Phylogenet. Evol.">
        <title>Genome-scale phylogeny and comparative genomics of the fungal order Sordariales.</title>
        <authorList>
            <person name="Hensen N."/>
            <person name="Bonometti L."/>
            <person name="Westerberg I."/>
            <person name="Brannstrom I.O."/>
            <person name="Guillou S."/>
            <person name="Cros-Aarteil S."/>
            <person name="Calhoun S."/>
            <person name="Haridas S."/>
            <person name="Kuo A."/>
            <person name="Mondo S."/>
            <person name="Pangilinan J."/>
            <person name="Riley R."/>
            <person name="LaButti K."/>
            <person name="Andreopoulos B."/>
            <person name="Lipzen A."/>
            <person name="Chen C."/>
            <person name="Yan M."/>
            <person name="Daum C."/>
            <person name="Ng V."/>
            <person name="Clum A."/>
            <person name="Steindorff A."/>
            <person name="Ohm R.A."/>
            <person name="Martin F."/>
            <person name="Silar P."/>
            <person name="Natvig D.O."/>
            <person name="Lalanne C."/>
            <person name="Gautier V."/>
            <person name="Ament-Velasquez S.L."/>
            <person name="Kruys A."/>
            <person name="Hutchinson M.I."/>
            <person name="Powell A.J."/>
            <person name="Barry K."/>
            <person name="Miller A.N."/>
            <person name="Grigoriev I.V."/>
            <person name="Debuchy R."/>
            <person name="Gladieux P."/>
            <person name="Hiltunen Thoren M."/>
            <person name="Johannesson H."/>
        </authorList>
    </citation>
    <scope>NUCLEOTIDE SEQUENCE</scope>
    <source>
        <strain evidence="2">CBS 508.74</strain>
    </source>
</reference>
<feature type="compositionally biased region" description="Low complexity" evidence="1">
    <location>
        <begin position="732"/>
        <end position="749"/>
    </location>
</feature>
<feature type="compositionally biased region" description="Basic and acidic residues" evidence="1">
    <location>
        <begin position="565"/>
        <end position="582"/>
    </location>
</feature>
<feature type="compositionally biased region" description="Basic and acidic residues" evidence="1">
    <location>
        <begin position="636"/>
        <end position="650"/>
    </location>
</feature>
<feature type="region of interest" description="Disordered" evidence="1">
    <location>
        <begin position="709"/>
        <end position="925"/>
    </location>
</feature>
<feature type="compositionally biased region" description="Low complexity" evidence="1">
    <location>
        <begin position="987"/>
        <end position="1004"/>
    </location>
</feature>
<feature type="region of interest" description="Disordered" evidence="1">
    <location>
        <begin position="440"/>
        <end position="682"/>
    </location>
</feature>
<dbReference type="GeneID" id="89937735"/>
<feature type="compositionally biased region" description="Polar residues" evidence="1">
    <location>
        <begin position="1005"/>
        <end position="1017"/>
    </location>
</feature>
<feature type="compositionally biased region" description="Polar residues" evidence="1">
    <location>
        <begin position="758"/>
        <end position="780"/>
    </location>
</feature>
<gene>
    <name evidence="2" type="ORF">N656DRAFT_768284</name>
</gene>
<feature type="compositionally biased region" description="Polar residues" evidence="1">
    <location>
        <begin position="938"/>
        <end position="952"/>
    </location>
</feature>
<feature type="region of interest" description="Disordered" evidence="1">
    <location>
        <begin position="70"/>
        <end position="99"/>
    </location>
</feature>
<feature type="compositionally biased region" description="Basic and acidic residues" evidence="1">
    <location>
        <begin position="1020"/>
        <end position="1032"/>
    </location>
</feature>
<sequence length="1043" mass="112623">MDVATLVTQMQDTLSRIHHTLASLDQTSYDSKIDELEKKRDTAIQTLSADFAAESDFLDRKRKALREEIAERRRREDEELAAKERQEDEERNRKLQLDKDGIEEEIDSLMCQVEGEAQMATEEGQKKLRELENRRRELSRLIEEQFEASLTSVQIRSRRGTRVNDKLSESASPVATIGRNLAEQHQEPGDVSGEANVAEQTDPLASFPRSGAKDAGQGRLETSPEAPDSSKQLPGEAGHRSDDIQPNSGNKSEERYSTVEDAPPPEEEPEQQPDTSILSCAISTTPSHSHFDSSDHEEVSSVSTSGDVSKPGLAGRPNPDDACCLSDYGSEGFEFRDDLASPFDVARNSYIENSDLSRIDRLDMGLPRADSEILRHGTVEKFAGVEDAEFGQGSPYSPYPLGQPPNPGAVSAPMSGTRIESCVTEGDSVDISNSVVSVQGSLLLETPEQEGNADNNGAETEAQHGGTLVEQGISIPFTDPGAGGAQAVMLPPSPEDAAGKGSYDEREVSSNGRSDSGPELEDQGQSMPCSIEAGLPEHGDGDESVPGEQESQIADLEEICQPADGADRPLEPDYHERLHDLASADETSEVDDLHTQGQEDDHADPDSPPFVTPMATGGARSPSLADVDSPLVGEGQSEHSRHQYRLEDQHTTTVHGENELFDDEDSEGVDPDTHLSSASRVPATIQRLEHSNSTFLSRAWIEEVDSYFDEEDKPEARLDIPPLQLSQHGDPAAAELATASSLSERASTANSDGFLETGDTSSNNRPRTPMESQFMGSSEETTPEDTLSRDITNETRLGTEGFWTPRSLRAQSALSMSSAQSPPARDTPGASQHEPPFGSSPAPESPGSQSQPPNTNLQSPGYAVPSSESQDPTLWNLHLQQHDRRSSTPATNHDVPVSTRSRWSSENPSATNTTTTTTTSTTTGSLFQRMRNIFEPHPQQQSIAAVQNQANRNSRDGTSWFHFDRTPSSGSTGSRTEIRYSAPPMPRRASSAVTTTSGGTTRTVDNITTGNGSTGQADGSGEHVHADVHTRGSGDLNGNGNGN</sequence>
<feature type="compositionally biased region" description="Acidic residues" evidence="1">
    <location>
        <begin position="659"/>
        <end position="670"/>
    </location>
</feature>
<dbReference type="EMBL" id="MU853341">
    <property type="protein sequence ID" value="KAK4112695.1"/>
    <property type="molecule type" value="Genomic_DNA"/>
</dbReference>
<evidence type="ECO:0000256" key="1">
    <source>
        <dbReference type="SAM" id="MobiDB-lite"/>
    </source>
</evidence>
<feature type="region of interest" description="Disordered" evidence="1">
    <location>
        <begin position="938"/>
        <end position="1043"/>
    </location>
</feature>
<feature type="compositionally biased region" description="Low complexity" evidence="1">
    <location>
        <begin position="911"/>
        <end position="923"/>
    </location>
</feature>
<dbReference type="RefSeq" id="XP_064670265.1">
    <property type="nucleotide sequence ID" value="XM_064813610.1"/>
</dbReference>
<evidence type="ECO:0000313" key="3">
    <source>
        <dbReference type="Proteomes" id="UP001302812"/>
    </source>
</evidence>
<keyword evidence="3" id="KW-1185">Reference proteome</keyword>